<reference evidence="2 3" key="1">
    <citation type="journal article" date="2023" name="Virus Evol.">
        <title>Computational host range prediction-The good, the bad, and the ugly.</title>
        <authorList>
            <person name="Howell A.A."/>
            <person name="Versoza C.J."/>
            <person name="Pfeifer S.P."/>
        </authorList>
    </citation>
    <scope>NUCLEOTIDE SEQUENCE [LARGE SCALE GENOMIC DNA]</scope>
    <source>
        <strain evidence="2 3">1610/1b</strain>
    </source>
</reference>
<keyword evidence="3" id="KW-1185">Reference proteome</keyword>
<gene>
    <name evidence="2" type="ORF">RVF87_04405</name>
</gene>
<organism evidence="2 3">
    <name type="scientific">Gordonia hydrophobica</name>
    <dbReference type="NCBI Taxonomy" id="40516"/>
    <lineage>
        <taxon>Bacteria</taxon>
        <taxon>Bacillati</taxon>
        <taxon>Actinomycetota</taxon>
        <taxon>Actinomycetes</taxon>
        <taxon>Mycobacteriales</taxon>
        <taxon>Gordoniaceae</taxon>
        <taxon>Gordonia</taxon>
    </lineage>
</organism>
<protein>
    <recommendedName>
        <fullName evidence="4">Lipoprotein</fullName>
    </recommendedName>
</protein>
<evidence type="ECO:0008006" key="4">
    <source>
        <dbReference type="Google" id="ProtNLM"/>
    </source>
</evidence>
<proteinExistence type="predicted"/>
<evidence type="ECO:0000313" key="3">
    <source>
        <dbReference type="Proteomes" id="UP001479933"/>
    </source>
</evidence>
<dbReference type="EMBL" id="CP136137">
    <property type="protein sequence ID" value="WYY08323.1"/>
    <property type="molecule type" value="Genomic_DNA"/>
</dbReference>
<evidence type="ECO:0000313" key="2">
    <source>
        <dbReference type="EMBL" id="WYY08323.1"/>
    </source>
</evidence>
<name>A0ABZ2U3M8_9ACTN</name>
<evidence type="ECO:0000256" key="1">
    <source>
        <dbReference type="SAM" id="MobiDB-lite"/>
    </source>
</evidence>
<sequence length="184" mass="18499">MALAGAALATACGSDTAPSTDASTPPGISAVTPPAAGTSTITITSVPLTPDTSSAVDVDPADYTVDGHSGRYRWSYSRKPLRECALTTATDQVPPQVTCSAPYPPEAPTISVDGFTAAPNAVVLTGEGARATIIEGGPEVAKPLPAGKRLTVGGLSCTALPHDSISCTASDAWFTVENGVLRTS</sequence>
<dbReference type="RefSeq" id="WP_066168664.1">
    <property type="nucleotide sequence ID" value="NZ_CP136137.1"/>
</dbReference>
<feature type="region of interest" description="Disordered" evidence="1">
    <location>
        <begin position="12"/>
        <end position="35"/>
    </location>
</feature>
<dbReference type="Proteomes" id="UP001479933">
    <property type="component" value="Chromosome"/>
</dbReference>
<accession>A0ABZ2U3M8</accession>